<feature type="region of interest" description="Disordered" evidence="1">
    <location>
        <begin position="130"/>
        <end position="160"/>
    </location>
</feature>
<feature type="compositionally biased region" description="Polar residues" evidence="1">
    <location>
        <begin position="1"/>
        <end position="12"/>
    </location>
</feature>
<evidence type="ECO:0000313" key="2">
    <source>
        <dbReference type="EMBL" id="KZT31288.1"/>
    </source>
</evidence>
<protein>
    <submittedName>
        <fullName evidence="2">Uncharacterized protein</fullName>
    </submittedName>
</protein>
<dbReference type="Proteomes" id="UP000076798">
    <property type="component" value="Unassembled WGS sequence"/>
</dbReference>
<accession>A0A165WL56</accession>
<gene>
    <name evidence="2" type="ORF">SISSUDRAFT_1067890</name>
</gene>
<feature type="compositionally biased region" description="Low complexity" evidence="1">
    <location>
        <begin position="18"/>
        <end position="34"/>
    </location>
</feature>
<evidence type="ECO:0000256" key="1">
    <source>
        <dbReference type="SAM" id="MobiDB-lite"/>
    </source>
</evidence>
<evidence type="ECO:0000313" key="3">
    <source>
        <dbReference type="Proteomes" id="UP000076798"/>
    </source>
</evidence>
<organism evidence="2 3">
    <name type="scientific">Sistotremastrum suecicum HHB10207 ss-3</name>
    <dbReference type="NCBI Taxonomy" id="1314776"/>
    <lineage>
        <taxon>Eukaryota</taxon>
        <taxon>Fungi</taxon>
        <taxon>Dikarya</taxon>
        <taxon>Basidiomycota</taxon>
        <taxon>Agaricomycotina</taxon>
        <taxon>Agaricomycetes</taxon>
        <taxon>Sistotremastrales</taxon>
        <taxon>Sistotremastraceae</taxon>
        <taxon>Sistotremastrum</taxon>
    </lineage>
</organism>
<sequence>MFHSATPITSPLDSGAGARPNPVAPAPSANVRVVGPWTPMALPSTPVRLHRRQSDIQDGRRRSKTGKRNRRAAAKAAPKAVPDPRSHHSLWQYLYCYNSCDLRIRDSYPTHSNREAMEDQDEILYIEDDDNLDAGDPQQASHVRPPTTRQPSPPRYSVPTRNKTKAIAKRTVDDGENEEEPAAEYRYWLTITQAIGTISELNQNPIVQKTVVDILYKAHNKEAPGLFVPVARQLIAWFSSLSSEFYEEYIVEDDDDIEESEDEDVFAYVPSAGTTPSLNSNITRRHTLTHEHSQDSVICRQTIRTIRTKLGIERAPAGLPKRWDDAAFEASR</sequence>
<dbReference type="EMBL" id="KV428674">
    <property type="protein sequence ID" value="KZT31288.1"/>
    <property type="molecule type" value="Genomic_DNA"/>
</dbReference>
<name>A0A165WL56_9AGAM</name>
<feature type="region of interest" description="Disordered" evidence="1">
    <location>
        <begin position="1"/>
        <end position="85"/>
    </location>
</feature>
<reference evidence="2 3" key="1">
    <citation type="journal article" date="2016" name="Mol. Biol. Evol.">
        <title>Comparative Genomics of Early-Diverging Mushroom-Forming Fungi Provides Insights into the Origins of Lignocellulose Decay Capabilities.</title>
        <authorList>
            <person name="Nagy L.G."/>
            <person name="Riley R."/>
            <person name="Tritt A."/>
            <person name="Adam C."/>
            <person name="Daum C."/>
            <person name="Floudas D."/>
            <person name="Sun H."/>
            <person name="Yadav J.S."/>
            <person name="Pangilinan J."/>
            <person name="Larsson K.H."/>
            <person name="Matsuura K."/>
            <person name="Barry K."/>
            <person name="Labutti K."/>
            <person name="Kuo R."/>
            <person name="Ohm R.A."/>
            <person name="Bhattacharya S.S."/>
            <person name="Shirouzu T."/>
            <person name="Yoshinaga Y."/>
            <person name="Martin F.M."/>
            <person name="Grigoriev I.V."/>
            <person name="Hibbett D.S."/>
        </authorList>
    </citation>
    <scope>NUCLEOTIDE SEQUENCE [LARGE SCALE GENOMIC DNA]</scope>
    <source>
        <strain evidence="2 3">HHB10207 ss-3</strain>
    </source>
</reference>
<keyword evidence="3" id="KW-1185">Reference proteome</keyword>
<proteinExistence type="predicted"/>
<dbReference type="AlphaFoldDB" id="A0A165WL56"/>
<feature type="compositionally biased region" description="Basic residues" evidence="1">
    <location>
        <begin position="61"/>
        <end position="73"/>
    </location>
</feature>